<feature type="compositionally biased region" description="Basic residues" evidence="1">
    <location>
        <begin position="677"/>
        <end position="690"/>
    </location>
</feature>
<evidence type="ECO:0000256" key="1">
    <source>
        <dbReference type="SAM" id="MobiDB-lite"/>
    </source>
</evidence>
<dbReference type="RefSeq" id="XP_009497215.1">
    <property type="nucleotide sequence ID" value="XM_009498940.1"/>
</dbReference>
<dbReference type="GeneID" id="20529814"/>
<accession>A0A058Z1Z9</accession>
<dbReference type="Proteomes" id="UP000030693">
    <property type="component" value="Unassembled WGS sequence"/>
</dbReference>
<keyword evidence="3" id="KW-1185">Reference proteome</keyword>
<sequence>MSSIGGLGPDFPKYGPALPSTKPKWDRLFSLAGVATPLFIVRLPHPSIQSALQLLVRVILCSWSPQLPIGQDLIEDPAWLDETRHRLFLYFVAGLHQEDGVLAESISLSYEQILKYSPGAQWMARTTSSGIPFPEHLRDIPLAFLLTRKLTSHTVIEHIASAEQKAHLRIFLEDALEDGRLRMERARRMDSTYGRDIGFAIMARLAGHTLPTSIDPSVLDYVMEMEPGIDALDPHSTVPTIGDHINLRSMVFQQGLRAKSRAFGAVEKAAPAGTYLLLEALATLNNGPPNAQERDPCPDPRLPARTVSDPIVRAFLAKYVVQDALSSSGHLRPTLIRLSHVLGHTQYVTLSPGTIMLLHNTLSEGLDRICHQLIFQHLLNYASALCRTMGDLLDAALWIRDSAMLAFSHEAAARHLASFAQGGVQVAERTFYMIREVDFLLLTRHDHQVVTLMNNLDDTRLRRGRTADEAEWLRTLWANDPFVGARLATSAAPRHPARPALMGTPGDDDDDDRSPRMLSAAHAQRAGKNRSQHQQPGKTRKPAPGPRRPAQPEGVHSMRPPPAHGRMLCPAMPARGIMLDRRPPYGAPSNDTAGRAAGSLKSVQHHPPQARPTHPSSVKVPQRPAGAGDSTRAAWILAPKPIALGRSTTGTVIESITDLTSSSHEEIKDGAQVTCRKKVRQRVTRKVKTSRSHDIRPGDHVGPLNAGRHATLARSPGQKSKTGTEQWPASSGSGAHQH</sequence>
<protein>
    <submittedName>
        <fullName evidence="2">Uncharacterized protein</fullName>
    </submittedName>
</protein>
<name>A0A058Z1Z9_FONAL</name>
<gene>
    <name evidence="2" type="ORF">H696_05089</name>
</gene>
<feature type="region of interest" description="Disordered" evidence="1">
    <location>
        <begin position="677"/>
        <end position="738"/>
    </location>
</feature>
<dbReference type="AlphaFoldDB" id="A0A058Z1Z9"/>
<feature type="compositionally biased region" description="Polar residues" evidence="1">
    <location>
        <begin position="717"/>
        <end position="738"/>
    </location>
</feature>
<proteinExistence type="predicted"/>
<feature type="region of interest" description="Disordered" evidence="1">
    <location>
        <begin position="488"/>
        <end position="630"/>
    </location>
</feature>
<evidence type="ECO:0000313" key="2">
    <source>
        <dbReference type="EMBL" id="KCV68161.1"/>
    </source>
</evidence>
<reference evidence="2" key="1">
    <citation type="submission" date="2013-04" db="EMBL/GenBank/DDBJ databases">
        <title>The Genome Sequence of Fonticula alba ATCC 38817.</title>
        <authorList>
            <consortium name="The Broad Institute Genomics Platform"/>
            <person name="Russ C."/>
            <person name="Cuomo C."/>
            <person name="Burger G."/>
            <person name="Gray M.W."/>
            <person name="Holland P.W.H."/>
            <person name="King N."/>
            <person name="Lang F.B.F."/>
            <person name="Roger A.J."/>
            <person name="Ruiz-Trillo I."/>
            <person name="Brown M."/>
            <person name="Walker B."/>
            <person name="Young S."/>
            <person name="Zeng Q."/>
            <person name="Gargeya S."/>
            <person name="Fitzgerald M."/>
            <person name="Haas B."/>
            <person name="Abouelleil A."/>
            <person name="Allen A.W."/>
            <person name="Alvarado L."/>
            <person name="Arachchi H.M."/>
            <person name="Berlin A.M."/>
            <person name="Chapman S.B."/>
            <person name="Gainer-Dewar J."/>
            <person name="Goldberg J."/>
            <person name="Griggs A."/>
            <person name="Gujja S."/>
            <person name="Hansen M."/>
            <person name="Howarth C."/>
            <person name="Imamovic A."/>
            <person name="Ireland A."/>
            <person name="Larimer J."/>
            <person name="McCowan C."/>
            <person name="Murphy C."/>
            <person name="Pearson M."/>
            <person name="Poon T.W."/>
            <person name="Priest M."/>
            <person name="Roberts A."/>
            <person name="Saif S."/>
            <person name="Shea T."/>
            <person name="Sisk P."/>
            <person name="Sykes S."/>
            <person name="Wortman J."/>
            <person name="Nusbaum C."/>
            <person name="Birren B."/>
        </authorList>
    </citation>
    <scope>NUCLEOTIDE SEQUENCE [LARGE SCALE GENOMIC DNA]</scope>
    <source>
        <strain evidence="2">ATCC 38817</strain>
    </source>
</reference>
<dbReference type="EMBL" id="KB932209">
    <property type="protein sequence ID" value="KCV68161.1"/>
    <property type="molecule type" value="Genomic_DNA"/>
</dbReference>
<organism evidence="2">
    <name type="scientific">Fonticula alba</name>
    <name type="common">Slime mold</name>
    <dbReference type="NCBI Taxonomy" id="691883"/>
    <lineage>
        <taxon>Eukaryota</taxon>
        <taxon>Rotosphaerida</taxon>
        <taxon>Fonticulaceae</taxon>
        <taxon>Fonticula</taxon>
    </lineage>
</organism>
<evidence type="ECO:0000313" key="3">
    <source>
        <dbReference type="Proteomes" id="UP000030693"/>
    </source>
</evidence>